<sequence>MPYPAPDVADPIIDPQAPHPAYAQDIHEILDKDVLTETPALLDSPEAETFIRSYRERHALTHSELHQNNPFSDGSLLEYAKKQIERVELALALEQHLPPPELHTTTCLSPGDYMSMIYGALMRFTE</sequence>
<accession>A0A9W8B379</accession>
<reference evidence="1" key="1">
    <citation type="submission" date="2022-07" db="EMBL/GenBank/DDBJ databases">
        <title>Phylogenomic reconstructions and comparative analyses of Kickxellomycotina fungi.</title>
        <authorList>
            <person name="Reynolds N.K."/>
            <person name="Stajich J.E."/>
            <person name="Barry K."/>
            <person name="Grigoriev I.V."/>
            <person name="Crous P."/>
            <person name="Smith M.E."/>
        </authorList>
    </citation>
    <scope>NUCLEOTIDE SEQUENCE</scope>
    <source>
        <strain evidence="1">RSA 567</strain>
    </source>
</reference>
<evidence type="ECO:0000313" key="2">
    <source>
        <dbReference type="Proteomes" id="UP001151582"/>
    </source>
</evidence>
<dbReference type="AlphaFoldDB" id="A0A9W8B379"/>
<protein>
    <submittedName>
        <fullName evidence="1">Uncharacterized protein</fullName>
    </submittedName>
</protein>
<organism evidence="1 2">
    <name type="scientific">Dimargaris verticillata</name>
    <dbReference type="NCBI Taxonomy" id="2761393"/>
    <lineage>
        <taxon>Eukaryota</taxon>
        <taxon>Fungi</taxon>
        <taxon>Fungi incertae sedis</taxon>
        <taxon>Zoopagomycota</taxon>
        <taxon>Kickxellomycotina</taxon>
        <taxon>Dimargaritomycetes</taxon>
        <taxon>Dimargaritales</taxon>
        <taxon>Dimargaritaceae</taxon>
        <taxon>Dimargaris</taxon>
    </lineage>
</organism>
<gene>
    <name evidence="1" type="ORF">H4R34_004118</name>
</gene>
<comment type="caution">
    <text evidence="1">The sequence shown here is derived from an EMBL/GenBank/DDBJ whole genome shotgun (WGS) entry which is preliminary data.</text>
</comment>
<dbReference type="OrthoDB" id="10569180at2759"/>
<keyword evidence="2" id="KW-1185">Reference proteome</keyword>
<evidence type="ECO:0000313" key="1">
    <source>
        <dbReference type="EMBL" id="KAJ1976040.1"/>
    </source>
</evidence>
<dbReference type="Proteomes" id="UP001151582">
    <property type="component" value="Unassembled WGS sequence"/>
</dbReference>
<proteinExistence type="predicted"/>
<dbReference type="EMBL" id="JANBQB010000468">
    <property type="protein sequence ID" value="KAJ1976040.1"/>
    <property type="molecule type" value="Genomic_DNA"/>
</dbReference>
<name>A0A9W8B379_9FUNG</name>